<comment type="similarity">
    <text evidence="1">Belongs to the DNA mismatch repair MutL/HexB family.</text>
</comment>
<dbReference type="PANTHER" id="PTHR10073">
    <property type="entry name" value="DNA MISMATCH REPAIR PROTEIN MLH, PMS, MUTL"/>
    <property type="match status" value="1"/>
</dbReference>
<dbReference type="InterPro" id="IPR042121">
    <property type="entry name" value="MutL_C_regsub"/>
</dbReference>
<dbReference type="CDD" id="cd16926">
    <property type="entry name" value="HATPase_MutL-MLH-PMS-like"/>
    <property type="match status" value="1"/>
</dbReference>
<evidence type="ECO:0000256" key="1">
    <source>
        <dbReference type="ARBA" id="ARBA00006082"/>
    </source>
</evidence>
<dbReference type="SMART" id="SM01340">
    <property type="entry name" value="DNA_mis_repair"/>
    <property type="match status" value="1"/>
</dbReference>
<dbReference type="InterPro" id="IPR038973">
    <property type="entry name" value="MutL/Mlh/Pms-like"/>
</dbReference>
<evidence type="ECO:0000259" key="3">
    <source>
        <dbReference type="SMART" id="SM00853"/>
    </source>
</evidence>
<dbReference type="SMART" id="SM00853">
    <property type="entry name" value="MutL_C"/>
    <property type="match status" value="1"/>
</dbReference>
<dbReference type="InterPro" id="IPR013507">
    <property type="entry name" value="DNA_mismatch_S5_2-like"/>
</dbReference>
<organism evidence="5">
    <name type="scientific">Lepeophtheirus salmonis</name>
    <name type="common">Salmon louse</name>
    <name type="synonym">Caligus salmonis</name>
    <dbReference type="NCBI Taxonomy" id="72036"/>
    <lineage>
        <taxon>Eukaryota</taxon>
        <taxon>Metazoa</taxon>
        <taxon>Ecdysozoa</taxon>
        <taxon>Arthropoda</taxon>
        <taxon>Crustacea</taxon>
        <taxon>Multicrustacea</taxon>
        <taxon>Hexanauplia</taxon>
        <taxon>Copepoda</taxon>
        <taxon>Siphonostomatoida</taxon>
        <taxon>Caligidae</taxon>
        <taxon>Lepeophtheirus</taxon>
    </lineage>
</organism>
<feature type="domain" description="DNA mismatch repair protein S5" evidence="4">
    <location>
        <begin position="215"/>
        <end position="334"/>
    </location>
</feature>
<sequence>MANITPLDKGSVHRICSGQVVLSLGIGVKELVENALDAGAKRVEVGFYESGWDKITVSDDGHGVEPQNYTGLALKHHTSKIRNFSDVAEVDTFGFRGEALSSLCALSKLTVITRTPDSKIGVELSYDNSGKLVSTKNISRDKGTTVILEDLFYSLPVRRAEFKKHVKREFTKMLNVLTSYALISTGLSLYCWNMVKGKRTTVLQTHGRSEIKETLKDVFGSKSIKSLEEVNGEEGMIKINGYISSVKHGEGRNASDRQFLYLNHRPADLNKIRRRINETYKSYNRHQYPFLFLNIVTNKQKVDINVTPDKRQIFLENENSLIDFILQTLNQLFEDIPSIFDVTPLNQTLFKINEEEFPQNEGLKRFLTNSDSDEPTKKQKIMNSFFSESVASNQEDVCLEVLHEKDQFEDKRSRLFNGIYDNEEEKSVKIVHQNDLSEDRRTRPFNEISDNEDEFFIKSNHKDQSSNSRVLSFFKKHNLDETEEEDFIQNVEGRSSNGRIEMSPGITKNYYSPNASFTSKKNFTTPLVENTSFIVEDISAISSNSKTHENASRNSRCDIIIDDSSYDPSLRRVVKVNFDIAKVKSLRKLSSDSARLSYRKFFAKICPEDNNSAEEELKKCIKKESFKSMKILGQFNLGFIICLLDFDIFIVDQHATDEKYNFETLQNTCRLEPQNMVIPQVLELTYANEYILSENIDIFNENGFEFDFNEEANVGSHYKLKRVPMYRNWNFGKSDVEELIFMLTDFDRSCAKKLRPSKVRAMFASRSCRSSVMIGTALSYRDMRRLIDHMSEMEHPWNCPHGRPTMRHLVNLNMIR</sequence>
<dbReference type="InterPro" id="IPR002099">
    <property type="entry name" value="MutL/Mlh/PMS"/>
</dbReference>
<dbReference type="Pfam" id="PF01119">
    <property type="entry name" value="DNA_mis_repair"/>
    <property type="match status" value="1"/>
</dbReference>
<evidence type="ECO:0000259" key="4">
    <source>
        <dbReference type="SMART" id="SM01340"/>
    </source>
</evidence>
<name>A0A0K2U0J6_LEPSM</name>
<reference evidence="5" key="1">
    <citation type="submission" date="2014-05" db="EMBL/GenBank/DDBJ databases">
        <authorList>
            <person name="Chronopoulou M."/>
        </authorList>
    </citation>
    <scope>NUCLEOTIDE SEQUENCE</scope>
    <source>
        <tissue evidence="5">Whole organism</tissue>
    </source>
</reference>
<keyword evidence="2" id="KW-0227">DNA damage</keyword>
<evidence type="ECO:0000313" key="5">
    <source>
        <dbReference type="EMBL" id="CDW31615.1"/>
    </source>
</evidence>
<evidence type="ECO:0000256" key="2">
    <source>
        <dbReference type="ARBA" id="ARBA00022763"/>
    </source>
</evidence>
<dbReference type="InterPro" id="IPR036890">
    <property type="entry name" value="HATPase_C_sf"/>
</dbReference>
<accession>A0A0K2U0J6</accession>
<dbReference type="Gene3D" id="3.30.1370.100">
    <property type="entry name" value="MutL, C-terminal domain, regulatory subdomain"/>
    <property type="match status" value="1"/>
</dbReference>
<dbReference type="InterPro" id="IPR014721">
    <property type="entry name" value="Ribsml_uS5_D2-typ_fold_subgr"/>
</dbReference>
<dbReference type="InterPro" id="IPR042120">
    <property type="entry name" value="MutL_C_dimsub"/>
</dbReference>
<dbReference type="OrthoDB" id="10254304at2759"/>
<dbReference type="InterPro" id="IPR014762">
    <property type="entry name" value="DNA_mismatch_repair_CS"/>
</dbReference>
<dbReference type="Gene3D" id="3.30.1540.20">
    <property type="entry name" value="MutL, C-terminal domain, dimerisation subdomain"/>
    <property type="match status" value="1"/>
</dbReference>
<dbReference type="FunFam" id="3.30.1370.100:FF:000001">
    <property type="entry name" value="Mismatch repair endonuclease pms1, putative"/>
    <property type="match status" value="1"/>
</dbReference>
<protein>
    <submittedName>
        <fullName evidence="5">Uncharacterized protein</fullName>
    </submittedName>
</protein>
<dbReference type="PROSITE" id="PS00058">
    <property type="entry name" value="DNA_MISMATCH_REPAIR_1"/>
    <property type="match status" value="1"/>
</dbReference>
<dbReference type="Pfam" id="PF13589">
    <property type="entry name" value="HATPase_c_3"/>
    <property type="match status" value="1"/>
</dbReference>
<dbReference type="CDD" id="cd03484">
    <property type="entry name" value="MutL_Trans_hPMS_2_like"/>
    <property type="match status" value="1"/>
</dbReference>
<dbReference type="InterPro" id="IPR020568">
    <property type="entry name" value="Ribosomal_Su5_D2-typ_SF"/>
</dbReference>
<dbReference type="SUPFAM" id="SSF55874">
    <property type="entry name" value="ATPase domain of HSP90 chaperone/DNA topoisomerase II/histidine kinase"/>
    <property type="match status" value="1"/>
</dbReference>
<dbReference type="InterPro" id="IPR014790">
    <property type="entry name" value="MutL_C"/>
</dbReference>
<dbReference type="Gene3D" id="3.30.565.10">
    <property type="entry name" value="Histidine kinase-like ATPase, C-terminal domain"/>
    <property type="match status" value="1"/>
</dbReference>
<dbReference type="InterPro" id="IPR037198">
    <property type="entry name" value="MutL_C_sf"/>
</dbReference>
<dbReference type="GO" id="GO:0016887">
    <property type="term" value="F:ATP hydrolysis activity"/>
    <property type="evidence" value="ECO:0007669"/>
    <property type="project" value="InterPro"/>
</dbReference>
<dbReference type="Gene3D" id="3.30.230.10">
    <property type="match status" value="1"/>
</dbReference>
<dbReference type="Pfam" id="PF08676">
    <property type="entry name" value="MutL_C"/>
    <property type="match status" value="1"/>
</dbReference>
<dbReference type="SUPFAM" id="SSF118116">
    <property type="entry name" value="DNA mismatch repair protein MutL"/>
    <property type="match status" value="1"/>
</dbReference>
<dbReference type="PANTHER" id="PTHR10073:SF52">
    <property type="entry name" value="MISMATCH REPAIR ENDONUCLEASE PMS2"/>
    <property type="match status" value="1"/>
</dbReference>
<dbReference type="GO" id="GO:0005524">
    <property type="term" value="F:ATP binding"/>
    <property type="evidence" value="ECO:0007669"/>
    <property type="project" value="InterPro"/>
</dbReference>
<proteinExistence type="inferred from homology"/>
<dbReference type="FunFam" id="3.30.565.10:FF:000014">
    <property type="entry name" value="Mismatch repair endonuclease pms1, putative"/>
    <property type="match status" value="1"/>
</dbReference>
<feature type="domain" description="MutL C-terminal dimerisation" evidence="3">
    <location>
        <begin position="631"/>
        <end position="778"/>
    </location>
</feature>
<dbReference type="AlphaFoldDB" id="A0A0K2U0J6"/>
<dbReference type="GO" id="GO:0032389">
    <property type="term" value="C:MutLalpha complex"/>
    <property type="evidence" value="ECO:0007669"/>
    <property type="project" value="TreeGrafter"/>
</dbReference>
<dbReference type="GO" id="GO:0030983">
    <property type="term" value="F:mismatched DNA binding"/>
    <property type="evidence" value="ECO:0007669"/>
    <property type="project" value="InterPro"/>
</dbReference>
<dbReference type="EMBL" id="HACA01014254">
    <property type="protein sequence ID" value="CDW31615.1"/>
    <property type="molecule type" value="Transcribed_RNA"/>
</dbReference>
<dbReference type="GO" id="GO:0006298">
    <property type="term" value="P:mismatch repair"/>
    <property type="evidence" value="ECO:0007669"/>
    <property type="project" value="InterPro"/>
</dbReference>
<dbReference type="SUPFAM" id="SSF54211">
    <property type="entry name" value="Ribosomal protein S5 domain 2-like"/>
    <property type="match status" value="1"/>
</dbReference>
<dbReference type="NCBIfam" id="TIGR00585">
    <property type="entry name" value="mutl"/>
    <property type="match status" value="1"/>
</dbReference>
<dbReference type="GO" id="GO:0140664">
    <property type="term" value="F:ATP-dependent DNA damage sensor activity"/>
    <property type="evidence" value="ECO:0007669"/>
    <property type="project" value="InterPro"/>
</dbReference>